<dbReference type="VEuPathDB" id="FungiDB:UMAG_05490"/>
<feature type="transmembrane region" description="Helical" evidence="2">
    <location>
        <begin position="722"/>
        <end position="743"/>
    </location>
</feature>
<feature type="compositionally biased region" description="Low complexity" evidence="1">
    <location>
        <begin position="494"/>
        <end position="509"/>
    </location>
</feature>
<dbReference type="Proteomes" id="UP000000561">
    <property type="component" value="Chromosome 18"/>
</dbReference>
<sequence length="813" mass="87333">MAASATVRPHSSSSSASSTPWLSPEASSCTWRTSSTSSSNFSHHSSPGPVSFSFNTMDSATLPPRDPHSQEWWEHILPPGQLAERLRKAQRSSSASRRRNNPALAHATPSERSAWKRLSGLPTEQRQQDQSESSTAASSRRSSFHAGTSATLPRSALKSSHRSHDAASLKHAHAHQSESSLADGSSDEFGGASTGQHTPQHHIRFAFPTAEERDFSSTRRPGVRTTANSPEMVSSCTWSESTSVTDASDSGHTFSRSTSGRRMRVMSEDGIASSLFASSQSSSSCHRIPVSHSAVHLGKYATGANNPSTWTSLAADQSAPSKYANHALPDTPELSSDDSADVTKFSTTTAQRVRKSSTTRTTLRCSSWTTTAKLASAPTIAHTHADRRRAPACSVSVEDADAYVGPANRRDRHVSFDQATRIHQQPTVEDYPEPLSSSQSALNFGTTFDSLPPRSNSTRRARQGVRASARRTTSFSLPNSRRGSLREDSAFQHAGTRAGGAAPSAGARAQQHRRSSSVPDAVLLESLNVAHKQLASAGNLALALTRQLSAPLRPVLHMTLFLSISSITVLSLACFLCASYMLTAWDDVSERTQRVGAVAGRTRHRFGTTLDWGLRMLAVDVGSSASASASTSTNSEARHQPSVPNQRRFASTSRSSDTHTRRAAVLAARHVIFWPARLAFSATTMVAHTITPPSISNMFAKSHQPKPKRTSSLPPRPPLSTLVPSILFTLVLAIGAGLTSFLASRNAAAQAQAQPQPDAPPRESRLHPHTPHTNAYSVPEYPHLASTTPVAPNMHASLDRAHPAHRARLTPQC</sequence>
<feature type="transmembrane region" description="Helical" evidence="2">
    <location>
        <begin position="555"/>
        <end position="582"/>
    </location>
</feature>
<feature type="region of interest" description="Disordered" evidence="1">
    <location>
        <begin position="628"/>
        <end position="656"/>
    </location>
</feature>
<accession>A0A0D1BX26</accession>
<feature type="compositionally biased region" description="Polar residues" evidence="1">
    <location>
        <begin position="470"/>
        <end position="482"/>
    </location>
</feature>
<organism evidence="3 4">
    <name type="scientific">Mycosarcoma maydis</name>
    <name type="common">Corn smut fungus</name>
    <name type="synonym">Ustilago maydis</name>
    <dbReference type="NCBI Taxonomy" id="5270"/>
    <lineage>
        <taxon>Eukaryota</taxon>
        <taxon>Fungi</taxon>
        <taxon>Dikarya</taxon>
        <taxon>Basidiomycota</taxon>
        <taxon>Ustilaginomycotina</taxon>
        <taxon>Ustilaginomycetes</taxon>
        <taxon>Ustilaginales</taxon>
        <taxon>Ustilaginaceae</taxon>
        <taxon>Mycosarcoma</taxon>
    </lineage>
</organism>
<dbReference type="InParanoid" id="A0A0D1BX26"/>
<feature type="compositionally biased region" description="Polar residues" evidence="1">
    <location>
        <begin position="225"/>
        <end position="258"/>
    </location>
</feature>
<feature type="compositionally biased region" description="Low complexity" evidence="1">
    <location>
        <begin position="91"/>
        <end position="105"/>
    </location>
</feature>
<feature type="compositionally biased region" description="Polar residues" evidence="1">
    <location>
        <begin position="435"/>
        <end position="456"/>
    </location>
</feature>
<proteinExistence type="predicted"/>
<dbReference type="EMBL" id="CM003157">
    <property type="protein sequence ID" value="KIS66497.1"/>
    <property type="molecule type" value="Genomic_DNA"/>
</dbReference>
<feature type="compositionally biased region" description="Low complexity" evidence="1">
    <location>
        <begin position="27"/>
        <end position="46"/>
    </location>
</feature>
<name>A0A0D1BX26_MYCMD</name>
<dbReference type="AlphaFoldDB" id="A0A0D1BX26"/>
<feature type="region of interest" description="Disordered" evidence="1">
    <location>
        <begin position="749"/>
        <end position="791"/>
    </location>
</feature>
<evidence type="ECO:0000256" key="2">
    <source>
        <dbReference type="SAM" id="Phobius"/>
    </source>
</evidence>
<keyword evidence="2" id="KW-0472">Membrane</keyword>
<feature type="region of interest" description="Disordered" evidence="1">
    <location>
        <begin position="423"/>
        <end position="514"/>
    </location>
</feature>
<dbReference type="OrthoDB" id="3367059at2759"/>
<keyword evidence="4" id="KW-1185">Reference proteome</keyword>
<dbReference type="RefSeq" id="XP_011391819.1">
    <property type="nucleotide sequence ID" value="XM_011393517.1"/>
</dbReference>
<gene>
    <name evidence="3" type="ORF">UMAG_05490</name>
</gene>
<evidence type="ECO:0000256" key="1">
    <source>
        <dbReference type="SAM" id="MobiDB-lite"/>
    </source>
</evidence>
<evidence type="ECO:0000313" key="4">
    <source>
        <dbReference type="Proteomes" id="UP000000561"/>
    </source>
</evidence>
<reference evidence="3 4" key="1">
    <citation type="journal article" date="2006" name="Nature">
        <title>Insights from the genome of the biotrophic fungal plant pathogen Ustilago maydis.</title>
        <authorList>
            <person name="Kamper J."/>
            <person name="Kahmann R."/>
            <person name="Bolker M."/>
            <person name="Ma L.J."/>
            <person name="Brefort T."/>
            <person name="Saville B.J."/>
            <person name="Banuett F."/>
            <person name="Kronstad J.W."/>
            <person name="Gold S.E."/>
            <person name="Muller O."/>
            <person name="Perlin M.H."/>
            <person name="Wosten H.A."/>
            <person name="de Vries R."/>
            <person name="Ruiz-Herrera J."/>
            <person name="Reynaga-Pena C.G."/>
            <person name="Snetselaar K."/>
            <person name="McCann M."/>
            <person name="Perez-Martin J."/>
            <person name="Feldbrugge M."/>
            <person name="Basse C.W."/>
            <person name="Steinberg G."/>
            <person name="Ibeas J.I."/>
            <person name="Holloman W."/>
            <person name="Guzman P."/>
            <person name="Farman M."/>
            <person name="Stajich J.E."/>
            <person name="Sentandreu R."/>
            <person name="Gonzalez-Prieto J.M."/>
            <person name="Kennell J.C."/>
            <person name="Molina L."/>
            <person name="Schirawski J."/>
            <person name="Mendoza-Mendoza A."/>
            <person name="Greilinger D."/>
            <person name="Munch K."/>
            <person name="Rossel N."/>
            <person name="Scherer M."/>
            <person name="Vranes M."/>
            <person name="Ladendorf O."/>
            <person name="Vincon V."/>
            <person name="Fuchs U."/>
            <person name="Sandrock B."/>
            <person name="Meng S."/>
            <person name="Ho E.C."/>
            <person name="Cahill M.J."/>
            <person name="Boyce K.J."/>
            <person name="Klose J."/>
            <person name="Klosterman S.J."/>
            <person name="Deelstra H.J."/>
            <person name="Ortiz-Castellanos L."/>
            <person name="Li W."/>
            <person name="Sanchez-Alonso P."/>
            <person name="Schreier P.H."/>
            <person name="Hauser-Hahn I."/>
            <person name="Vaupel M."/>
            <person name="Koopmann E."/>
            <person name="Friedrich G."/>
            <person name="Voss H."/>
            <person name="Schluter T."/>
            <person name="Margolis J."/>
            <person name="Platt D."/>
            <person name="Swimmer C."/>
            <person name="Gnirke A."/>
            <person name="Chen F."/>
            <person name="Vysotskaia V."/>
            <person name="Mannhaupt G."/>
            <person name="Guldener U."/>
            <person name="Munsterkotter M."/>
            <person name="Haase D."/>
            <person name="Oesterheld M."/>
            <person name="Mewes H.W."/>
            <person name="Mauceli E.W."/>
            <person name="DeCaprio D."/>
            <person name="Wade C.M."/>
            <person name="Butler J."/>
            <person name="Young S."/>
            <person name="Jaffe D.B."/>
            <person name="Calvo S."/>
            <person name="Nusbaum C."/>
            <person name="Galagan J."/>
            <person name="Birren B.W."/>
        </authorList>
    </citation>
    <scope>NUCLEOTIDE SEQUENCE [LARGE SCALE GENOMIC DNA]</scope>
    <source>
        <strain evidence="4">DSM 14603 / FGSC 9021 / UM521</strain>
    </source>
</reference>
<protein>
    <submittedName>
        <fullName evidence="3">Uncharacterized protein</fullName>
    </submittedName>
</protein>
<evidence type="ECO:0000313" key="3">
    <source>
        <dbReference type="EMBL" id="KIS66497.1"/>
    </source>
</evidence>
<dbReference type="KEGG" id="uma:UMAG_05490"/>
<dbReference type="GeneID" id="23565368"/>
<feature type="compositionally biased region" description="Basic and acidic residues" evidence="1">
    <location>
        <begin position="65"/>
        <end position="74"/>
    </location>
</feature>
<dbReference type="STRING" id="237631.A0A0D1BX26"/>
<feature type="compositionally biased region" description="Low complexity" evidence="1">
    <location>
        <begin position="131"/>
        <end position="141"/>
    </location>
</feature>
<feature type="region of interest" description="Disordered" evidence="1">
    <location>
        <begin position="697"/>
        <end position="718"/>
    </location>
</feature>
<dbReference type="eggNOG" id="ENOG502RDA8">
    <property type="taxonomic scope" value="Eukaryota"/>
</dbReference>
<keyword evidence="2" id="KW-1133">Transmembrane helix</keyword>
<feature type="region of interest" description="Disordered" evidence="1">
    <location>
        <begin position="1"/>
        <end position="261"/>
    </location>
</feature>
<dbReference type="OMA" id="RMRVMSE"/>
<keyword evidence="2" id="KW-0812">Transmembrane</keyword>
<feature type="transmembrane region" description="Helical" evidence="2">
    <location>
        <begin position="671"/>
        <end position="690"/>
    </location>
</feature>